<dbReference type="EMBL" id="MN739423">
    <property type="protein sequence ID" value="QHT04135.1"/>
    <property type="molecule type" value="Genomic_DNA"/>
</dbReference>
<evidence type="ECO:0000313" key="2">
    <source>
        <dbReference type="EMBL" id="QHT04135.1"/>
    </source>
</evidence>
<accession>A0A6C0CKX8</accession>
<dbReference type="PANTHER" id="PTHR42535">
    <property type="entry name" value="OOKINETE PROTEIN, PUTATIVE-RELATED"/>
    <property type="match status" value="1"/>
</dbReference>
<keyword evidence="1" id="KW-1133">Transmembrane helix</keyword>
<dbReference type="Pfam" id="PF13385">
    <property type="entry name" value="Laminin_G_3"/>
    <property type="match status" value="1"/>
</dbReference>
<dbReference type="InterPro" id="IPR013320">
    <property type="entry name" value="ConA-like_dom_sf"/>
</dbReference>
<dbReference type="Gene3D" id="2.60.120.200">
    <property type="match status" value="1"/>
</dbReference>
<dbReference type="PANTHER" id="PTHR42535:SF2">
    <property type="entry name" value="CHROMOSOME UNDETERMINED SCAFFOLD_146, WHOLE GENOME SHOTGUN SEQUENCE"/>
    <property type="match status" value="1"/>
</dbReference>
<protein>
    <recommendedName>
        <fullName evidence="3">Lectin/glucanase superfamily protein</fullName>
    </recommendedName>
</protein>
<reference evidence="2" key="1">
    <citation type="journal article" date="2020" name="Nature">
        <title>Giant virus diversity and host interactions through global metagenomics.</title>
        <authorList>
            <person name="Schulz F."/>
            <person name="Roux S."/>
            <person name="Paez-Espino D."/>
            <person name="Jungbluth S."/>
            <person name="Walsh D.A."/>
            <person name="Denef V.J."/>
            <person name="McMahon K.D."/>
            <person name="Konstantinidis K.T."/>
            <person name="Eloe-Fadrosh E.A."/>
            <person name="Kyrpides N.C."/>
            <person name="Woyke T."/>
        </authorList>
    </citation>
    <scope>NUCLEOTIDE SEQUENCE</scope>
    <source>
        <strain evidence="2">GVMAG-M-3300021185-45</strain>
    </source>
</reference>
<keyword evidence="1" id="KW-0472">Membrane</keyword>
<dbReference type="AlphaFoldDB" id="A0A6C0CKX8"/>
<dbReference type="SUPFAM" id="SSF49899">
    <property type="entry name" value="Concanavalin A-like lectins/glucanases"/>
    <property type="match status" value="1"/>
</dbReference>
<organism evidence="2">
    <name type="scientific">viral metagenome</name>
    <dbReference type="NCBI Taxonomy" id="1070528"/>
    <lineage>
        <taxon>unclassified sequences</taxon>
        <taxon>metagenomes</taxon>
        <taxon>organismal metagenomes</taxon>
    </lineage>
</organism>
<evidence type="ECO:0000256" key="1">
    <source>
        <dbReference type="SAM" id="Phobius"/>
    </source>
</evidence>
<feature type="transmembrane region" description="Helical" evidence="1">
    <location>
        <begin position="39"/>
        <end position="64"/>
    </location>
</feature>
<sequence>MSSTGNISSGAGTFDSFKTDKSVSGTKDFLESNSLVAKIAFLLLVVVVFTVAVRFSAQFLAWLFSFNGSPYLFSGMVDAKTMQIIPQDPTSSGSVTLLRSDNQNEGVEFTYSVWMFIDDLVYQQGQFRHVFHKGNDNINYSNPPIGMNFPNNAPGLYIAPDTNALVVVMNTFNNITEKLVIDDIPINKWLCVQIRVENHQLDVYINGKLSKRLIMRGVPKQNFGDVYVAMNGGFSGYLSDLRYFNYGIGTAEIQRIVDAGPNMQMTSSSMTDSKPRYLSLRWFFAGNRDSYNP</sequence>
<keyword evidence="1" id="KW-0812">Transmembrane</keyword>
<evidence type="ECO:0008006" key="3">
    <source>
        <dbReference type="Google" id="ProtNLM"/>
    </source>
</evidence>
<name>A0A6C0CKX8_9ZZZZ</name>
<proteinExistence type="predicted"/>